<dbReference type="Proteomes" id="UP000838412">
    <property type="component" value="Chromosome 16"/>
</dbReference>
<protein>
    <submittedName>
        <fullName evidence="1">Hypp8335 protein</fullName>
    </submittedName>
</protein>
<gene>
    <name evidence="1" type="primary">Hypp8335</name>
    <name evidence="1" type="ORF">BLAG_LOCUS9960</name>
</gene>
<proteinExistence type="predicted"/>
<dbReference type="AlphaFoldDB" id="A0A8J9Z7B9"/>
<accession>A0A8J9Z7B9</accession>
<reference evidence="1" key="1">
    <citation type="submission" date="2022-01" db="EMBL/GenBank/DDBJ databases">
        <authorList>
            <person name="Braso-Vives M."/>
        </authorList>
    </citation>
    <scope>NUCLEOTIDE SEQUENCE</scope>
</reference>
<evidence type="ECO:0000313" key="2">
    <source>
        <dbReference type="Proteomes" id="UP000838412"/>
    </source>
</evidence>
<dbReference type="OrthoDB" id="8061005at2759"/>
<evidence type="ECO:0000313" key="1">
    <source>
        <dbReference type="EMBL" id="CAH1248641.1"/>
    </source>
</evidence>
<organism evidence="1 2">
    <name type="scientific">Branchiostoma lanceolatum</name>
    <name type="common">Common lancelet</name>
    <name type="synonym">Amphioxus lanceolatum</name>
    <dbReference type="NCBI Taxonomy" id="7740"/>
    <lineage>
        <taxon>Eukaryota</taxon>
        <taxon>Metazoa</taxon>
        <taxon>Chordata</taxon>
        <taxon>Cephalochordata</taxon>
        <taxon>Leptocardii</taxon>
        <taxon>Amphioxiformes</taxon>
        <taxon>Branchiostomatidae</taxon>
        <taxon>Branchiostoma</taxon>
    </lineage>
</organism>
<sequence>MLNGVCGHAIRDFVVSPNPPGTIGDNAKPDQPVVWVLSENLQLGEDGEEVPTPDRYLWELKTVPPHVVDFDSVGPQDRTGIVLRNLLLALKAYLQPHINWPAGVVVLQYELKRYAAPGDDFLSELNDCLPEEAEVLVRFAMKEGLLKEASVKKWSNDKKVRKALQQLPKLFKGSGAPPVPLNEMLIVILKEVCEWKFFTRSQASGETFDEYLIELRTSAAECGFGAIKDSLIRDRILCGIPDGKV</sequence>
<name>A0A8J9Z7B9_BRALA</name>
<dbReference type="EMBL" id="OV696701">
    <property type="protein sequence ID" value="CAH1248641.1"/>
    <property type="molecule type" value="Genomic_DNA"/>
</dbReference>
<keyword evidence="2" id="KW-1185">Reference proteome</keyword>